<dbReference type="AlphaFoldDB" id="A0A0J5P5R2"/>
<dbReference type="RefSeq" id="WP_047976761.1">
    <property type="nucleotide sequence ID" value="NZ_JWIZ01000027.1"/>
</dbReference>
<proteinExistence type="predicted"/>
<dbReference type="Proteomes" id="UP000036270">
    <property type="component" value="Unassembled WGS sequence"/>
</dbReference>
<dbReference type="EMBL" id="JWIZ01000027">
    <property type="protein sequence ID" value="KMK51606.1"/>
    <property type="molecule type" value="Genomic_DNA"/>
</dbReference>
<evidence type="ECO:0000313" key="1">
    <source>
        <dbReference type="EMBL" id="KMK51606.1"/>
    </source>
</evidence>
<evidence type="ECO:0000313" key="2">
    <source>
        <dbReference type="Proteomes" id="UP000036270"/>
    </source>
</evidence>
<dbReference type="PATRIC" id="fig|67855.3.peg.933"/>
<organism evidence="1 2">
    <name type="scientific">Muribacter muris</name>
    <dbReference type="NCBI Taxonomy" id="67855"/>
    <lineage>
        <taxon>Bacteria</taxon>
        <taxon>Pseudomonadati</taxon>
        <taxon>Pseudomonadota</taxon>
        <taxon>Gammaproteobacteria</taxon>
        <taxon>Pasteurellales</taxon>
        <taxon>Pasteurellaceae</taxon>
        <taxon>Muribacter</taxon>
    </lineage>
</organism>
<dbReference type="STRING" id="67855.RO21_05340"/>
<accession>A0A0J5P5R2</accession>
<gene>
    <name evidence="1" type="ORF">RO21_05340</name>
</gene>
<comment type="caution">
    <text evidence="1">The sequence shown here is derived from an EMBL/GenBank/DDBJ whole genome shotgun (WGS) entry which is preliminary data.</text>
</comment>
<name>A0A0J5P5R2_9PAST</name>
<protein>
    <submittedName>
        <fullName evidence="1">Uncharacterized protein</fullName>
    </submittedName>
</protein>
<keyword evidence="2" id="KW-1185">Reference proteome</keyword>
<reference evidence="1 2" key="1">
    <citation type="submission" date="2014-12" db="EMBL/GenBank/DDBJ databases">
        <title>Reclassification of Actinobacillus muris as Muribacter muris.</title>
        <authorList>
            <person name="Christensen H."/>
            <person name="Nicklas W."/>
            <person name="Bisgaard M."/>
        </authorList>
    </citation>
    <scope>NUCLEOTIDE SEQUENCE [LARGE SCALE GENOMIC DNA]</scope>
    <source>
        <strain evidence="1 2">Ackerman80-443D</strain>
    </source>
</reference>
<sequence length="71" mass="8224">MKTLNPLRRSVEQAIIHNRKLNGVKDRNIINSISPKRAIYNDAVLWGEDWIRNNDPKLAKELGIKKCLKKS</sequence>